<gene>
    <name evidence="3" type="ORF">B0I32_105402</name>
</gene>
<dbReference type="OrthoDB" id="3366108at2"/>
<comment type="caution">
    <text evidence="3">The sequence shown here is derived from an EMBL/GenBank/DDBJ whole genome shotgun (WGS) entry which is preliminary data.</text>
</comment>
<sequence>MDSQTVIALSAVVIAIASLVVSVYQVRATRLHNRHTLRPLLQLRLKISAGQRAGIWMVNTGLGPAIITGTRVWLDGEELGSWNRETSKQVRRDIAPYPRASALSDGMGVPPGYTEYLLTVDDYNPAANNAFLELITRRMDLEVRYESLYGGEGYTVSTRRNSWWQSETPPAYDPASAPSHDDLSGSDEAKLN</sequence>
<dbReference type="RefSeq" id="WP_106239076.1">
    <property type="nucleotide sequence ID" value="NZ_PVNG01000005.1"/>
</dbReference>
<evidence type="ECO:0000256" key="2">
    <source>
        <dbReference type="SAM" id="Phobius"/>
    </source>
</evidence>
<keyword evidence="2" id="KW-1133">Transmembrane helix</keyword>
<reference evidence="3 4" key="1">
    <citation type="submission" date="2018-03" db="EMBL/GenBank/DDBJ databases">
        <title>Genomic Encyclopedia of Type Strains, Phase III (KMG-III): the genomes of soil and plant-associated and newly described type strains.</title>
        <authorList>
            <person name="Whitman W."/>
        </authorList>
    </citation>
    <scope>NUCLEOTIDE SEQUENCE [LARGE SCALE GENOMIC DNA]</scope>
    <source>
        <strain evidence="3 4">CGMCC 4.7104</strain>
    </source>
</reference>
<evidence type="ECO:0000313" key="4">
    <source>
        <dbReference type="Proteomes" id="UP000238312"/>
    </source>
</evidence>
<protein>
    <submittedName>
        <fullName evidence="3">Uncharacterized protein</fullName>
    </submittedName>
</protein>
<feature type="compositionally biased region" description="Basic and acidic residues" evidence="1">
    <location>
        <begin position="179"/>
        <end position="192"/>
    </location>
</feature>
<feature type="region of interest" description="Disordered" evidence="1">
    <location>
        <begin position="163"/>
        <end position="192"/>
    </location>
</feature>
<organism evidence="3 4">
    <name type="scientific">Nonomuraea fuscirosea</name>
    <dbReference type="NCBI Taxonomy" id="1291556"/>
    <lineage>
        <taxon>Bacteria</taxon>
        <taxon>Bacillati</taxon>
        <taxon>Actinomycetota</taxon>
        <taxon>Actinomycetes</taxon>
        <taxon>Streptosporangiales</taxon>
        <taxon>Streptosporangiaceae</taxon>
        <taxon>Nonomuraea</taxon>
    </lineage>
</organism>
<feature type="transmembrane region" description="Helical" evidence="2">
    <location>
        <begin position="6"/>
        <end position="24"/>
    </location>
</feature>
<accession>A0A2T0N474</accession>
<keyword evidence="4" id="KW-1185">Reference proteome</keyword>
<dbReference type="AlphaFoldDB" id="A0A2T0N474"/>
<keyword evidence="2" id="KW-0812">Transmembrane</keyword>
<dbReference type="Proteomes" id="UP000238312">
    <property type="component" value="Unassembled WGS sequence"/>
</dbReference>
<dbReference type="EMBL" id="PVNG01000005">
    <property type="protein sequence ID" value="PRX66962.1"/>
    <property type="molecule type" value="Genomic_DNA"/>
</dbReference>
<keyword evidence="2" id="KW-0472">Membrane</keyword>
<name>A0A2T0N474_9ACTN</name>
<evidence type="ECO:0000313" key="3">
    <source>
        <dbReference type="EMBL" id="PRX66962.1"/>
    </source>
</evidence>
<evidence type="ECO:0000256" key="1">
    <source>
        <dbReference type="SAM" id="MobiDB-lite"/>
    </source>
</evidence>
<proteinExistence type="predicted"/>